<dbReference type="RefSeq" id="WP_163073383.1">
    <property type="nucleotide sequence ID" value="NZ_CP048630.1"/>
</dbReference>
<dbReference type="PANTHER" id="PTHR38011:SF7">
    <property type="entry name" value="2,5-DIAMINO-6-RIBOSYLAMINO-4(3H)-PYRIMIDINONE 5'-PHOSPHATE REDUCTASE"/>
    <property type="match status" value="1"/>
</dbReference>
<keyword evidence="3" id="KW-0560">Oxidoreductase</keyword>
<evidence type="ECO:0000313" key="6">
    <source>
        <dbReference type="Proteomes" id="UP000464751"/>
    </source>
</evidence>
<dbReference type="KEGG" id="apra:G3A50_01040"/>
<organism evidence="5 6">
    <name type="scientific">Ancylobacter pratisalsi</name>
    <dbReference type="NCBI Taxonomy" id="1745854"/>
    <lineage>
        <taxon>Bacteria</taxon>
        <taxon>Pseudomonadati</taxon>
        <taxon>Pseudomonadota</taxon>
        <taxon>Alphaproteobacteria</taxon>
        <taxon>Hyphomicrobiales</taxon>
        <taxon>Xanthobacteraceae</taxon>
        <taxon>Ancylobacter</taxon>
    </lineage>
</organism>
<reference evidence="5 6" key="1">
    <citation type="submission" date="2020-02" db="EMBL/GenBank/DDBJ databases">
        <authorList>
            <person name="Li G."/>
        </authorList>
    </citation>
    <scope>NUCLEOTIDE SEQUENCE [LARGE SCALE GENOMIC DNA]</scope>
    <source>
        <strain evidence="5 6">DSM 102029</strain>
    </source>
</reference>
<dbReference type="PANTHER" id="PTHR38011">
    <property type="entry name" value="DIHYDROFOLATE REDUCTASE FAMILY PROTEIN (AFU_ORTHOLOGUE AFUA_8G06820)"/>
    <property type="match status" value="1"/>
</dbReference>
<evidence type="ECO:0000256" key="1">
    <source>
        <dbReference type="ARBA" id="ARBA00005104"/>
    </source>
</evidence>
<dbReference type="Proteomes" id="UP000464751">
    <property type="component" value="Chromosome"/>
</dbReference>
<dbReference type="EMBL" id="CP048630">
    <property type="protein sequence ID" value="QIB32442.1"/>
    <property type="molecule type" value="Genomic_DNA"/>
</dbReference>
<dbReference type="Pfam" id="PF01872">
    <property type="entry name" value="RibD_C"/>
    <property type="match status" value="1"/>
</dbReference>
<gene>
    <name evidence="5" type="ORF">G3A50_01040</name>
</gene>
<accession>A0A6P1YH08</accession>
<dbReference type="SUPFAM" id="SSF53597">
    <property type="entry name" value="Dihydrofolate reductase-like"/>
    <property type="match status" value="1"/>
</dbReference>
<keyword evidence="6" id="KW-1185">Reference proteome</keyword>
<dbReference type="GO" id="GO:0008703">
    <property type="term" value="F:5-amino-6-(5-phosphoribosylamino)uracil reductase activity"/>
    <property type="evidence" value="ECO:0007669"/>
    <property type="project" value="InterPro"/>
</dbReference>
<name>A0A6P1YH08_9HYPH</name>
<protein>
    <submittedName>
        <fullName evidence="5">Dihydrofolate reductase family protein</fullName>
    </submittedName>
</protein>
<evidence type="ECO:0000313" key="5">
    <source>
        <dbReference type="EMBL" id="QIB32442.1"/>
    </source>
</evidence>
<dbReference type="GO" id="GO:0009231">
    <property type="term" value="P:riboflavin biosynthetic process"/>
    <property type="evidence" value="ECO:0007669"/>
    <property type="project" value="InterPro"/>
</dbReference>
<dbReference type="InterPro" id="IPR002734">
    <property type="entry name" value="RibDG_C"/>
</dbReference>
<dbReference type="InterPro" id="IPR024072">
    <property type="entry name" value="DHFR-like_dom_sf"/>
</dbReference>
<comment type="pathway">
    <text evidence="1">Cofactor biosynthesis; riboflavin biosynthesis.</text>
</comment>
<dbReference type="InterPro" id="IPR050765">
    <property type="entry name" value="Riboflavin_Biosynth_HTPR"/>
</dbReference>
<dbReference type="AlphaFoldDB" id="A0A6P1YH08"/>
<evidence type="ECO:0000256" key="2">
    <source>
        <dbReference type="ARBA" id="ARBA00022857"/>
    </source>
</evidence>
<keyword evidence="2" id="KW-0521">NADP</keyword>
<evidence type="ECO:0000256" key="3">
    <source>
        <dbReference type="ARBA" id="ARBA00023002"/>
    </source>
</evidence>
<feature type="domain" description="Bacterial bifunctional deaminase-reductase C-terminal" evidence="4">
    <location>
        <begin position="26"/>
        <end position="196"/>
    </location>
</feature>
<proteinExistence type="predicted"/>
<sequence>MNRRDVPTDPLSALYEPILQHRGPAPFVIAQLGQSLDGRIATPTGKSRDINGSSGLDHLHRLRSVVDVVVVGVGTVVADDPQLTTRRVPGRSPVRAVIDRSGRSARDSKWLRADGCQRIVFSENADGWPDEVERIGTEQDPDIFEPARLLAALAQRGHRTILIEGGSCTISRFIDAGLVNRLHMCLAPIILGSGRPGLALKPIDELDDALRPQARTYFLDDGNILYDCDLNSHMRGGTHAAL</sequence>
<evidence type="ECO:0000259" key="4">
    <source>
        <dbReference type="Pfam" id="PF01872"/>
    </source>
</evidence>
<dbReference type="Gene3D" id="3.40.430.10">
    <property type="entry name" value="Dihydrofolate Reductase, subunit A"/>
    <property type="match status" value="1"/>
</dbReference>